<proteinExistence type="predicted"/>
<dbReference type="Proteomes" id="UP000290218">
    <property type="component" value="Unassembled WGS sequence"/>
</dbReference>
<keyword evidence="5 7" id="KW-0129">CBS domain</keyword>
<gene>
    <name evidence="12" type="ORF">ESB00_04290</name>
</gene>
<organism evidence="12 13">
    <name type="scientific">Oleiharenicola lentus</name>
    <dbReference type="NCBI Taxonomy" id="2508720"/>
    <lineage>
        <taxon>Bacteria</taxon>
        <taxon>Pseudomonadati</taxon>
        <taxon>Verrucomicrobiota</taxon>
        <taxon>Opitutia</taxon>
        <taxon>Opitutales</taxon>
        <taxon>Opitutaceae</taxon>
        <taxon>Oleiharenicola</taxon>
    </lineage>
</organism>
<comment type="caution">
    <text evidence="12">The sequence shown here is derived from an EMBL/GenBank/DDBJ whole genome shotgun (WGS) entry which is preliminary data.</text>
</comment>
<reference evidence="12 13" key="1">
    <citation type="submission" date="2019-01" db="EMBL/GenBank/DDBJ databases">
        <title>Lacunisphaera sp. strain TWA-58.</title>
        <authorList>
            <person name="Chen W.-M."/>
        </authorList>
    </citation>
    <scope>NUCLEOTIDE SEQUENCE [LARGE SCALE GENOMIC DNA]</scope>
    <source>
        <strain evidence="12 13">TWA-58</strain>
    </source>
</reference>
<dbReference type="PANTHER" id="PTHR22777:SF17">
    <property type="entry name" value="UPF0053 PROTEIN SLL0260"/>
    <property type="match status" value="1"/>
</dbReference>
<dbReference type="InterPro" id="IPR002550">
    <property type="entry name" value="CNNM"/>
</dbReference>
<evidence type="ECO:0000256" key="2">
    <source>
        <dbReference type="ARBA" id="ARBA00022692"/>
    </source>
</evidence>
<keyword evidence="4 8" id="KW-1133">Transmembrane helix</keyword>
<feature type="domain" description="CNNM transmembrane" evidence="11">
    <location>
        <begin position="1"/>
        <end position="201"/>
    </location>
</feature>
<dbReference type="OrthoDB" id="9798188at2"/>
<dbReference type="Pfam" id="PF01595">
    <property type="entry name" value="CNNM"/>
    <property type="match status" value="1"/>
</dbReference>
<evidence type="ECO:0000259" key="10">
    <source>
        <dbReference type="PROSITE" id="PS51371"/>
    </source>
</evidence>
<dbReference type="GO" id="GO:0005886">
    <property type="term" value="C:plasma membrane"/>
    <property type="evidence" value="ECO:0007669"/>
    <property type="project" value="TreeGrafter"/>
</dbReference>
<dbReference type="SUPFAM" id="SSF54631">
    <property type="entry name" value="CBS-domain pair"/>
    <property type="match status" value="1"/>
</dbReference>
<dbReference type="RefSeq" id="WP_129046489.1">
    <property type="nucleotide sequence ID" value="NZ_SDHX01000001.1"/>
</dbReference>
<dbReference type="PROSITE" id="PS51371">
    <property type="entry name" value="CBS"/>
    <property type="match status" value="1"/>
</dbReference>
<keyword evidence="6 8" id="KW-0472">Membrane</keyword>
<dbReference type="PROSITE" id="PS51846">
    <property type="entry name" value="CNNM"/>
    <property type="match status" value="1"/>
</dbReference>
<dbReference type="AlphaFoldDB" id="A0A4Q1C862"/>
<evidence type="ECO:0000256" key="3">
    <source>
        <dbReference type="ARBA" id="ARBA00022737"/>
    </source>
</evidence>
<dbReference type="InterPro" id="IPR044751">
    <property type="entry name" value="Ion_transp-like_CBS"/>
</dbReference>
<dbReference type="InterPro" id="IPR005170">
    <property type="entry name" value="Transptr-assoc_dom"/>
</dbReference>
<feature type="transmembrane region" description="Helical" evidence="9">
    <location>
        <begin position="59"/>
        <end position="84"/>
    </location>
</feature>
<protein>
    <submittedName>
        <fullName evidence="12">HlyC/CorC family transporter</fullName>
    </submittedName>
</protein>
<dbReference type="InterPro" id="IPR016169">
    <property type="entry name" value="FAD-bd_PCMH_sub2"/>
</dbReference>
<dbReference type="InterPro" id="IPR000644">
    <property type="entry name" value="CBS_dom"/>
</dbReference>
<comment type="subcellular location">
    <subcellularLocation>
        <location evidence="1">Membrane</location>
        <topology evidence="1">Multi-pass membrane protein</topology>
    </subcellularLocation>
</comment>
<dbReference type="Pfam" id="PF00571">
    <property type="entry name" value="CBS"/>
    <property type="match status" value="2"/>
</dbReference>
<evidence type="ECO:0000256" key="8">
    <source>
        <dbReference type="PROSITE-ProRule" id="PRU01193"/>
    </source>
</evidence>
<evidence type="ECO:0000313" key="13">
    <source>
        <dbReference type="Proteomes" id="UP000290218"/>
    </source>
</evidence>
<evidence type="ECO:0000256" key="5">
    <source>
        <dbReference type="ARBA" id="ARBA00023122"/>
    </source>
</evidence>
<dbReference type="CDD" id="cd04590">
    <property type="entry name" value="CBS_pair_CorC_HlyC_assoc"/>
    <property type="match status" value="1"/>
</dbReference>
<dbReference type="EMBL" id="SDHX01000001">
    <property type="protein sequence ID" value="RXK55123.1"/>
    <property type="molecule type" value="Genomic_DNA"/>
</dbReference>
<evidence type="ECO:0000256" key="4">
    <source>
        <dbReference type="ARBA" id="ARBA00022989"/>
    </source>
</evidence>
<dbReference type="Pfam" id="PF03471">
    <property type="entry name" value="CorC_HlyC"/>
    <property type="match status" value="1"/>
</dbReference>
<keyword evidence="13" id="KW-1185">Reference proteome</keyword>
<sequence>MNSLLLELLVIFCLLLANGVFSMAEIAIVSARKSRLRQRAEQGDTRARRALALAENPNTFLATVQIGITLVGVLAAAFGGASLADRLTGPLATLPWLAPYAEEVAFGAVVVVITYFTLVIGELVPKRIGLGNPEGMARFVAGPMHALSVLCAPLVSVLGRSTDTLLAVIGIKPATDAAVTEEDVRLLVREGMRAGALHAQEPAMIEGVMSFDRRPVRDLMTPRAKIIWINAHDSHEVIWHRIVVSAHTTFPVYEGRRDNVIGMVTVKAIYANLAAGISVNVRDLATPALFVPDSLPVNLLLEKFKATGKHVALATDEFGTVTGLVSLHDLLEAIVGDIPSPADRLKPKAVRRDDGSWLVDGLLDTASFTEAVADFPLHPPAQRDYETFGGFVVKQLGHVPTEGEIFRHHGYDVEVIDMDGLRVDKVLLLPVKNLPATGGKG</sequence>
<feature type="domain" description="CBS" evidence="10">
    <location>
        <begin position="284"/>
        <end position="340"/>
    </location>
</feature>
<evidence type="ECO:0000259" key="11">
    <source>
        <dbReference type="PROSITE" id="PS51846"/>
    </source>
</evidence>
<dbReference type="Gene3D" id="3.10.580.10">
    <property type="entry name" value="CBS-domain"/>
    <property type="match status" value="1"/>
</dbReference>
<evidence type="ECO:0000313" key="12">
    <source>
        <dbReference type="EMBL" id="RXK55123.1"/>
    </source>
</evidence>
<evidence type="ECO:0000256" key="7">
    <source>
        <dbReference type="PROSITE-ProRule" id="PRU00703"/>
    </source>
</evidence>
<dbReference type="Gene3D" id="3.30.465.10">
    <property type="match status" value="1"/>
</dbReference>
<feature type="transmembrane region" description="Helical" evidence="9">
    <location>
        <begin position="104"/>
        <end position="124"/>
    </location>
</feature>
<evidence type="ECO:0000256" key="6">
    <source>
        <dbReference type="ARBA" id="ARBA00023136"/>
    </source>
</evidence>
<feature type="transmembrane region" description="Helical" evidence="9">
    <location>
        <begin position="6"/>
        <end position="29"/>
    </location>
</feature>
<evidence type="ECO:0000256" key="1">
    <source>
        <dbReference type="ARBA" id="ARBA00004141"/>
    </source>
</evidence>
<keyword evidence="3" id="KW-0677">Repeat</keyword>
<name>A0A4Q1C862_9BACT</name>
<accession>A0A4Q1C862</accession>
<dbReference type="InterPro" id="IPR036318">
    <property type="entry name" value="FAD-bd_PCMH-like_sf"/>
</dbReference>
<dbReference type="GO" id="GO:0050660">
    <property type="term" value="F:flavin adenine dinucleotide binding"/>
    <property type="evidence" value="ECO:0007669"/>
    <property type="project" value="InterPro"/>
</dbReference>
<dbReference type="SMART" id="SM01091">
    <property type="entry name" value="CorC_HlyC"/>
    <property type="match status" value="1"/>
</dbReference>
<evidence type="ECO:0000256" key="9">
    <source>
        <dbReference type="SAM" id="Phobius"/>
    </source>
</evidence>
<dbReference type="SUPFAM" id="SSF56176">
    <property type="entry name" value="FAD-binding/transporter-associated domain-like"/>
    <property type="match status" value="1"/>
</dbReference>
<dbReference type="PANTHER" id="PTHR22777">
    <property type="entry name" value="HEMOLYSIN-RELATED"/>
    <property type="match status" value="1"/>
</dbReference>
<dbReference type="InterPro" id="IPR046342">
    <property type="entry name" value="CBS_dom_sf"/>
</dbReference>
<keyword evidence="2 8" id="KW-0812">Transmembrane</keyword>